<sequence>MKIAADGSVTRAITTGDGCRIAYRFDGPEGAPVLLLSNSLGTAMAMWEPQMAAFTEHFRVLRYDSRGHGASDVPPGSYSIDRLGRDVIELADALGIATFTFCGLSKGGMIGQWLGWRAPERLDRLILANTSAYMGLPTGWDHRIATVLRNGMPTMTDAVIARWFTPDFTATHPKDIAPVRTMLLATDPEGYAGCCAAIRDMDQRRLLTLIPTPTLVIAGDADPATPLDHARQLSESIPDARLVVLPAAHLSNVEQPIRFADAFIQFVMENRR</sequence>
<organism evidence="2 3">
    <name type="scientific">Sphingomonas vulcanisoli</name>
    <dbReference type="NCBI Taxonomy" id="1658060"/>
    <lineage>
        <taxon>Bacteria</taxon>
        <taxon>Pseudomonadati</taxon>
        <taxon>Pseudomonadota</taxon>
        <taxon>Alphaproteobacteria</taxon>
        <taxon>Sphingomonadales</taxon>
        <taxon>Sphingomonadaceae</taxon>
        <taxon>Sphingomonas</taxon>
    </lineage>
</organism>
<name>A0ABX0TRL4_9SPHN</name>
<dbReference type="EC" id="3.1.1.24" evidence="2"/>
<feature type="domain" description="AB hydrolase-1" evidence="1">
    <location>
        <begin position="32"/>
        <end position="254"/>
    </location>
</feature>
<dbReference type="RefSeq" id="WP_167073018.1">
    <property type="nucleotide sequence ID" value="NZ_JAAOZC010000004.1"/>
</dbReference>
<keyword evidence="3" id="KW-1185">Reference proteome</keyword>
<comment type="caution">
    <text evidence="2">The sequence shown here is derived from an EMBL/GenBank/DDBJ whole genome shotgun (WGS) entry which is preliminary data.</text>
</comment>
<accession>A0ABX0TRL4</accession>
<dbReference type="Gene3D" id="3.40.50.1820">
    <property type="entry name" value="alpha/beta hydrolase"/>
    <property type="match status" value="1"/>
</dbReference>
<keyword evidence="2" id="KW-0378">Hydrolase</keyword>
<dbReference type="InterPro" id="IPR000073">
    <property type="entry name" value="AB_hydrolase_1"/>
</dbReference>
<dbReference type="InterPro" id="IPR029058">
    <property type="entry name" value="AB_hydrolase_fold"/>
</dbReference>
<gene>
    <name evidence="2" type="ORF">FHS31_001775</name>
</gene>
<reference evidence="2 3" key="1">
    <citation type="submission" date="2020-03" db="EMBL/GenBank/DDBJ databases">
        <title>Genomic Encyclopedia of Type Strains, Phase III (KMG-III): the genomes of soil and plant-associated and newly described type strains.</title>
        <authorList>
            <person name="Whitman W."/>
        </authorList>
    </citation>
    <scope>NUCLEOTIDE SEQUENCE [LARGE SCALE GENOMIC DNA]</scope>
    <source>
        <strain evidence="2 3">CECT 8804</strain>
    </source>
</reference>
<dbReference type="Pfam" id="PF00561">
    <property type="entry name" value="Abhydrolase_1"/>
    <property type="match status" value="1"/>
</dbReference>
<dbReference type="EMBL" id="JAAOZC010000004">
    <property type="protein sequence ID" value="NIJ08158.1"/>
    <property type="molecule type" value="Genomic_DNA"/>
</dbReference>
<proteinExistence type="predicted"/>
<evidence type="ECO:0000313" key="3">
    <source>
        <dbReference type="Proteomes" id="UP000727456"/>
    </source>
</evidence>
<evidence type="ECO:0000313" key="2">
    <source>
        <dbReference type="EMBL" id="NIJ08158.1"/>
    </source>
</evidence>
<dbReference type="PANTHER" id="PTHR43433:SF5">
    <property type="entry name" value="AB HYDROLASE-1 DOMAIN-CONTAINING PROTEIN"/>
    <property type="match status" value="1"/>
</dbReference>
<protein>
    <submittedName>
        <fullName evidence="2">3-oxoadipate enol-lactonase</fullName>
        <ecNumber evidence="2">3.1.1.24</ecNumber>
    </submittedName>
</protein>
<dbReference type="InterPro" id="IPR050471">
    <property type="entry name" value="AB_hydrolase"/>
</dbReference>
<dbReference type="InterPro" id="IPR026968">
    <property type="entry name" value="PcaD/CatD"/>
</dbReference>
<dbReference type="PANTHER" id="PTHR43433">
    <property type="entry name" value="HYDROLASE, ALPHA/BETA FOLD FAMILY PROTEIN"/>
    <property type="match status" value="1"/>
</dbReference>
<evidence type="ECO:0000259" key="1">
    <source>
        <dbReference type="Pfam" id="PF00561"/>
    </source>
</evidence>
<dbReference type="PRINTS" id="PR00111">
    <property type="entry name" value="ABHYDROLASE"/>
</dbReference>
<dbReference type="NCBIfam" id="TIGR02427">
    <property type="entry name" value="protocat_pcaD"/>
    <property type="match status" value="1"/>
</dbReference>
<dbReference type="GO" id="GO:0047570">
    <property type="term" value="F:3-oxoadipate enol-lactonase activity"/>
    <property type="evidence" value="ECO:0007669"/>
    <property type="project" value="UniProtKB-EC"/>
</dbReference>
<dbReference type="Proteomes" id="UP000727456">
    <property type="component" value="Unassembled WGS sequence"/>
</dbReference>
<dbReference type="SUPFAM" id="SSF53474">
    <property type="entry name" value="alpha/beta-Hydrolases"/>
    <property type="match status" value="1"/>
</dbReference>